<feature type="signal peptide" evidence="1">
    <location>
        <begin position="1"/>
        <end position="17"/>
    </location>
</feature>
<dbReference type="Proteomes" id="UP000752171">
    <property type="component" value="Unassembled WGS sequence"/>
</dbReference>
<gene>
    <name evidence="2" type="ORF">AMEX_G5877</name>
</gene>
<dbReference type="EMBL" id="JAICCE010000004">
    <property type="protein sequence ID" value="KAG9278081.1"/>
    <property type="molecule type" value="Genomic_DNA"/>
</dbReference>
<evidence type="ECO:0000313" key="2">
    <source>
        <dbReference type="EMBL" id="KAG9278081.1"/>
    </source>
</evidence>
<comment type="caution">
    <text evidence="2">The sequence shown here is derived from an EMBL/GenBank/DDBJ whole genome shotgun (WGS) entry which is preliminary data.</text>
</comment>
<organism evidence="2 3">
    <name type="scientific">Astyanax mexicanus</name>
    <name type="common">Blind cave fish</name>
    <name type="synonym">Astyanax fasciatus mexicanus</name>
    <dbReference type="NCBI Taxonomy" id="7994"/>
    <lineage>
        <taxon>Eukaryota</taxon>
        <taxon>Metazoa</taxon>
        <taxon>Chordata</taxon>
        <taxon>Craniata</taxon>
        <taxon>Vertebrata</taxon>
        <taxon>Euteleostomi</taxon>
        <taxon>Actinopterygii</taxon>
        <taxon>Neopterygii</taxon>
        <taxon>Teleostei</taxon>
        <taxon>Ostariophysi</taxon>
        <taxon>Characiformes</taxon>
        <taxon>Characoidei</taxon>
        <taxon>Acestrorhamphidae</taxon>
        <taxon>Acestrorhamphinae</taxon>
        <taxon>Astyanax</taxon>
    </lineage>
</organism>
<feature type="chain" id="PRO_5035942272" description="Secreted protein" evidence="1">
    <location>
        <begin position="18"/>
        <end position="84"/>
    </location>
</feature>
<dbReference type="AlphaFoldDB" id="A0A8T2MB30"/>
<accession>A0A8T2MB30</accession>
<evidence type="ECO:0000313" key="3">
    <source>
        <dbReference type="Proteomes" id="UP000752171"/>
    </source>
</evidence>
<reference evidence="2 3" key="1">
    <citation type="submission" date="2021-07" db="EMBL/GenBank/DDBJ databases">
        <authorList>
            <person name="Imarazene B."/>
            <person name="Zahm M."/>
            <person name="Klopp C."/>
            <person name="Cabau C."/>
            <person name="Beille S."/>
            <person name="Jouanno E."/>
            <person name="Castinel A."/>
            <person name="Lluch J."/>
            <person name="Gil L."/>
            <person name="Kuchtly C."/>
            <person name="Lopez Roques C."/>
            <person name="Donnadieu C."/>
            <person name="Parrinello H."/>
            <person name="Journot L."/>
            <person name="Du K."/>
            <person name="Schartl M."/>
            <person name="Retaux S."/>
            <person name="Guiguen Y."/>
        </authorList>
    </citation>
    <scope>NUCLEOTIDE SEQUENCE [LARGE SCALE GENOMIC DNA]</scope>
    <source>
        <strain evidence="2">Pach_M1</strain>
        <tissue evidence="2">Testis</tissue>
    </source>
</reference>
<sequence length="84" mass="9374">MKCLCCWIVQCFNDLAAVGVHVGEEWRQSRELFWAGAAASLDSHHTLERVFIVQVHKKAGVLLIFPFPPCASLKTARDVCMAES</sequence>
<keyword evidence="1" id="KW-0732">Signal</keyword>
<protein>
    <recommendedName>
        <fullName evidence="4">Secreted protein</fullName>
    </recommendedName>
</protein>
<evidence type="ECO:0008006" key="4">
    <source>
        <dbReference type="Google" id="ProtNLM"/>
    </source>
</evidence>
<proteinExistence type="predicted"/>
<evidence type="ECO:0000256" key="1">
    <source>
        <dbReference type="SAM" id="SignalP"/>
    </source>
</evidence>
<name>A0A8T2MB30_ASTMX</name>